<organism evidence="2">
    <name type="scientific">freshwater metagenome</name>
    <dbReference type="NCBI Taxonomy" id="449393"/>
    <lineage>
        <taxon>unclassified sequences</taxon>
        <taxon>metagenomes</taxon>
        <taxon>ecological metagenomes</taxon>
    </lineage>
</organism>
<accession>A0A6J7KMG7</accession>
<dbReference type="Pfam" id="PF13416">
    <property type="entry name" value="SBP_bac_8"/>
    <property type="match status" value="1"/>
</dbReference>
<dbReference type="PROSITE" id="PS51257">
    <property type="entry name" value="PROKAR_LIPOPROTEIN"/>
    <property type="match status" value="1"/>
</dbReference>
<dbReference type="SUPFAM" id="SSF53850">
    <property type="entry name" value="Periplasmic binding protein-like II"/>
    <property type="match status" value="1"/>
</dbReference>
<dbReference type="InterPro" id="IPR006059">
    <property type="entry name" value="SBP"/>
</dbReference>
<evidence type="ECO:0000313" key="2">
    <source>
        <dbReference type="EMBL" id="CAB4957086.1"/>
    </source>
</evidence>
<reference evidence="2" key="1">
    <citation type="submission" date="2020-05" db="EMBL/GenBank/DDBJ databases">
        <authorList>
            <person name="Chiriac C."/>
            <person name="Salcher M."/>
            <person name="Ghai R."/>
            <person name="Kavagutti S V."/>
        </authorList>
    </citation>
    <scope>NUCLEOTIDE SEQUENCE</scope>
</reference>
<gene>
    <name evidence="2" type="ORF">UFOPK3772_01943</name>
</gene>
<dbReference type="PANTHER" id="PTHR30222">
    <property type="entry name" value="SPERMIDINE/PUTRESCINE-BINDING PERIPLASMIC PROTEIN"/>
    <property type="match status" value="1"/>
</dbReference>
<sequence length="399" mass="42344">MHTQRLLKIAAATAAVAMVAAGCGGSSDSSSSSSAQAPGGAAYAGPVGDGEGTVNVLAWPGYVEDGSTDPNVDWVTDFETETGCVVNVKTFGTSDEAVKLMQGGGWDVVSASGDATLRLIYGENVQPLNPDLVPSYAEIFPDLKLQSFNSVSGVPYGVPHGRGANLLMWNTDKVTTPLDSWASTFEADSPYAGSVTAYDSPIFIADAAVYLMATKPELGIKDPYALDQTQFDAAIALLEQQEPLVGEYWSDYTKAIQAFNSGTTAVGTSWQVIANLAKAEGGKIEAVKAKEGATGWSDTWMIAKDTKNINCAYKWVNHIASPQANAAVAEWFGEAPSNEKSCALTADKDHCATFHAGDTAYWEDVYYWNTPTAACLDGRTDVQCVPYSDWVTAWSALRS</sequence>
<dbReference type="CDD" id="cd13588">
    <property type="entry name" value="PBP2_polyamine_1"/>
    <property type="match status" value="1"/>
</dbReference>
<name>A0A6J7KMG7_9ZZZZ</name>
<dbReference type="Gene3D" id="3.40.190.10">
    <property type="entry name" value="Periplasmic binding protein-like II"/>
    <property type="match status" value="2"/>
</dbReference>
<dbReference type="PANTHER" id="PTHR30222:SF18">
    <property type="entry name" value="BIFUNCTIONAL POLYHYDROXYBUTYRATE SYNTHASE _ ABC TRANSPORTER PERIPLASMIC BINDING PROTEIN-RELATED"/>
    <property type="match status" value="1"/>
</dbReference>
<proteinExistence type="predicted"/>
<keyword evidence="1" id="KW-0732">Signal</keyword>
<evidence type="ECO:0000256" key="1">
    <source>
        <dbReference type="ARBA" id="ARBA00022729"/>
    </source>
</evidence>
<dbReference type="AlphaFoldDB" id="A0A6J7KMG7"/>
<dbReference type="EMBL" id="CAFBNE010000063">
    <property type="protein sequence ID" value="CAB4957086.1"/>
    <property type="molecule type" value="Genomic_DNA"/>
</dbReference>
<protein>
    <submittedName>
        <fullName evidence="2">Unannotated protein</fullName>
    </submittedName>
</protein>